<proteinExistence type="predicted"/>
<sequence length="68" mass="7979">MIGVVQTEKKKLKVKYELLDPYKPNNYPCEFAYTSRMILLFQKIRGVDVILFSFYTEEYGMDCGDPNS</sequence>
<reference evidence="2" key="1">
    <citation type="journal article" date="2023" name="Front. Plant Sci.">
        <title>Chromosomal-level genome assembly of Melastoma candidum provides insights into trichome evolution.</title>
        <authorList>
            <person name="Zhong Y."/>
            <person name="Wu W."/>
            <person name="Sun C."/>
            <person name="Zou P."/>
            <person name="Liu Y."/>
            <person name="Dai S."/>
            <person name="Zhou R."/>
        </authorList>
    </citation>
    <scope>NUCLEOTIDE SEQUENCE [LARGE SCALE GENOMIC DNA]</scope>
</reference>
<accession>A0ACB9R876</accession>
<keyword evidence="2" id="KW-1185">Reference proteome</keyword>
<dbReference type="EMBL" id="CM042883">
    <property type="protein sequence ID" value="KAI4375237.1"/>
    <property type="molecule type" value="Genomic_DNA"/>
</dbReference>
<organism evidence="1 2">
    <name type="scientific">Melastoma candidum</name>
    <dbReference type="NCBI Taxonomy" id="119954"/>
    <lineage>
        <taxon>Eukaryota</taxon>
        <taxon>Viridiplantae</taxon>
        <taxon>Streptophyta</taxon>
        <taxon>Embryophyta</taxon>
        <taxon>Tracheophyta</taxon>
        <taxon>Spermatophyta</taxon>
        <taxon>Magnoliopsida</taxon>
        <taxon>eudicotyledons</taxon>
        <taxon>Gunneridae</taxon>
        <taxon>Pentapetalae</taxon>
        <taxon>rosids</taxon>
        <taxon>malvids</taxon>
        <taxon>Myrtales</taxon>
        <taxon>Melastomataceae</taxon>
        <taxon>Melastomatoideae</taxon>
        <taxon>Melastomateae</taxon>
        <taxon>Melastoma</taxon>
    </lineage>
</organism>
<evidence type="ECO:0000313" key="2">
    <source>
        <dbReference type="Proteomes" id="UP001057402"/>
    </source>
</evidence>
<evidence type="ECO:0000313" key="1">
    <source>
        <dbReference type="EMBL" id="KAI4375237.1"/>
    </source>
</evidence>
<name>A0ACB9R876_9MYRT</name>
<dbReference type="Proteomes" id="UP001057402">
    <property type="component" value="Chromosome 4"/>
</dbReference>
<gene>
    <name evidence="1" type="ORF">MLD38_013132</name>
</gene>
<comment type="caution">
    <text evidence="1">The sequence shown here is derived from an EMBL/GenBank/DDBJ whole genome shotgun (WGS) entry which is preliminary data.</text>
</comment>
<protein>
    <submittedName>
        <fullName evidence="1">Uncharacterized protein</fullName>
    </submittedName>
</protein>